<proteinExistence type="predicted"/>
<protein>
    <submittedName>
        <fullName evidence="1">Uncharacterized protein</fullName>
    </submittedName>
</protein>
<dbReference type="GeneID" id="24440393"/>
<accession>W7X5P0</accession>
<keyword evidence="2" id="KW-1185">Reference proteome</keyword>
<dbReference type="RefSeq" id="XP_012655789.1">
    <property type="nucleotide sequence ID" value="XM_012800335.1"/>
</dbReference>
<reference evidence="2" key="1">
    <citation type="journal article" date="2006" name="PLoS Biol.">
        <title>Macronuclear genome sequence of the ciliate Tetrahymena thermophila, a model eukaryote.</title>
        <authorList>
            <person name="Eisen J.A."/>
            <person name="Coyne R.S."/>
            <person name="Wu M."/>
            <person name="Wu D."/>
            <person name="Thiagarajan M."/>
            <person name="Wortman J.R."/>
            <person name="Badger J.H."/>
            <person name="Ren Q."/>
            <person name="Amedeo P."/>
            <person name="Jones K.M."/>
            <person name="Tallon L.J."/>
            <person name="Delcher A.L."/>
            <person name="Salzberg S.L."/>
            <person name="Silva J.C."/>
            <person name="Haas B.J."/>
            <person name="Majoros W.H."/>
            <person name="Farzad M."/>
            <person name="Carlton J.M."/>
            <person name="Smith R.K. Jr."/>
            <person name="Garg J."/>
            <person name="Pearlman R.E."/>
            <person name="Karrer K.M."/>
            <person name="Sun L."/>
            <person name="Manning G."/>
            <person name="Elde N.C."/>
            <person name="Turkewitz A.P."/>
            <person name="Asai D.J."/>
            <person name="Wilkes D.E."/>
            <person name="Wang Y."/>
            <person name="Cai H."/>
            <person name="Collins K."/>
            <person name="Stewart B.A."/>
            <person name="Lee S.R."/>
            <person name="Wilamowska K."/>
            <person name="Weinberg Z."/>
            <person name="Ruzzo W.L."/>
            <person name="Wloga D."/>
            <person name="Gaertig J."/>
            <person name="Frankel J."/>
            <person name="Tsao C.-C."/>
            <person name="Gorovsky M.A."/>
            <person name="Keeling P.J."/>
            <person name="Waller R.F."/>
            <person name="Patron N.J."/>
            <person name="Cherry J.M."/>
            <person name="Stover N.A."/>
            <person name="Krieger C.J."/>
            <person name="del Toro C."/>
            <person name="Ryder H.F."/>
            <person name="Williamson S.C."/>
            <person name="Barbeau R.A."/>
            <person name="Hamilton E.P."/>
            <person name="Orias E."/>
        </authorList>
    </citation>
    <scope>NUCLEOTIDE SEQUENCE [LARGE SCALE GENOMIC DNA]</scope>
    <source>
        <strain evidence="2">SB210</strain>
    </source>
</reference>
<dbReference type="EMBL" id="GG662432">
    <property type="protein sequence ID" value="EWS71678.1"/>
    <property type="molecule type" value="Genomic_DNA"/>
</dbReference>
<evidence type="ECO:0000313" key="2">
    <source>
        <dbReference type="Proteomes" id="UP000009168"/>
    </source>
</evidence>
<organism evidence="1 2">
    <name type="scientific">Tetrahymena thermophila (strain SB210)</name>
    <dbReference type="NCBI Taxonomy" id="312017"/>
    <lineage>
        <taxon>Eukaryota</taxon>
        <taxon>Sar</taxon>
        <taxon>Alveolata</taxon>
        <taxon>Ciliophora</taxon>
        <taxon>Intramacronucleata</taxon>
        <taxon>Oligohymenophorea</taxon>
        <taxon>Hymenostomatida</taxon>
        <taxon>Tetrahymenina</taxon>
        <taxon>Tetrahymenidae</taxon>
        <taxon>Tetrahymena</taxon>
    </lineage>
</organism>
<dbReference type="eggNOG" id="ENOG502T0MU">
    <property type="taxonomic scope" value="Eukaryota"/>
</dbReference>
<gene>
    <name evidence="1" type="ORF">TTHERM_000723489</name>
</gene>
<dbReference type="KEGG" id="tet:TTHERM_000723489"/>
<evidence type="ECO:0000313" key="1">
    <source>
        <dbReference type="EMBL" id="EWS71678.1"/>
    </source>
</evidence>
<dbReference type="Proteomes" id="UP000009168">
    <property type="component" value="Unassembled WGS sequence"/>
</dbReference>
<dbReference type="AlphaFoldDB" id="W7X5P0"/>
<name>W7X5P0_TETTS</name>
<sequence>MFNNSPQRLDNTIDIDSQLRLFDKRQEFILKKEESNDKQNQSQKLEKFQMNSWIQKSDQTLFQPSIFLQHDRKIETFKSNQAIRDIGQIQFQNTSIIYKEENEQKESEQTSYQVDKESQIGKDSLILCKMNAIKNRITRENDILKGKYKASSFSSLNNSMIKNNFQDSQQNSKIIKAEGEVETELNKTYLQHQVSTPNQKSRNIRQNLQLLENEDFSIIKCNFLDSQLNSKIVKAQGDVETELCESCLQNQPNSTLQKNSQFRQNLKLQENEDLEAHQSYISKQINHIEELNKIDKDEKLQQAELYNFLNKFQNNFNSISYIDKNIFNSLIVNKQNSNVF</sequence>
<dbReference type="InParanoid" id="W7X5P0"/>